<keyword evidence="4" id="KW-1185">Reference proteome</keyword>
<proteinExistence type="predicted"/>
<name>A0A7X2NQR6_9FIRM</name>
<gene>
    <name evidence="3" type="ORF">FYJ51_01585</name>
</gene>
<sequence>MSELDKNGQEERGTSEHKTEMANQIASQSRKVASTYQHVEDGLVRIVRWFSAFLDKTLFSRKYSKLVSLILAILFYVIVNYNSQSSLYTNAMQNSRTLSSVTVTAKYNSDTFELSGLPETADITISGDASSVTAAVNSRGVVVADLEGLTEGTHEVELTTEGFGDSVTVTVKPTNCYITLRKKTTQTFDLSYDFINTDKMDSIYSLGTPVFEYTKVNVRASKETLNTIAFVKALIDVSGQTAEFTQDAKLIAYDSNGQPVDAGIYPSTVSVTVPVTSPNKTVPIEIEVSGDVPDGQAIASIETDQQAVTIYGPESVLSQIDKVVVTLNASTITKDSTILRPITLPTGVNSSDINQITMTVTLGEGVSRTIDGVPIKYRNNTNNYKAAPVDNVTTTSVTVFGTEENIANITADDIDVYIDMKDAVPGLQEFPLEVEQPSGGLVKYTLNQSTLTLNVLGETVDDSSTSEGTGVNNG</sequence>
<evidence type="ECO:0008006" key="5">
    <source>
        <dbReference type="Google" id="ProtNLM"/>
    </source>
</evidence>
<protein>
    <recommendedName>
        <fullName evidence="5">YbbR-like protein</fullName>
    </recommendedName>
</protein>
<evidence type="ECO:0000256" key="1">
    <source>
        <dbReference type="SAM" id="MobiDB-lite"/>
    </source>
</evidence>
<evidence type="ECO:0000313" key="3">
    <source>
        <dbReference type="EMBL" id="MSS57601.1"/>
    </source>
</evidence>
<comment type="caution">
    <text evidence="3">The sequence shown here is derived from an EMBL/GenBank/DDBJ whole genome shotgun (WGS) entry which is preliminary data.</text>
</comment>
<feature type="compositionally biased region" description="Basic and acidic residues" evidence="1">
    <location>
        <begin position="1"/>
        <end position="20"/>
    </location>
</feature>
<feature type="region of interest" description="Disordered" evidence="1">
    <location>
        <begin position="1"/>
        <end position="24"/>
    </location>
</feature>
<dbReference type="AlphaFoldDB" id="A0A7X2NQR6"/>
<dbReference type="PANTHER" id="PTHR37804">
    <property type="entry name" value="CDAA REGULATORY PROTEIN CDAR"/>
    <property type="match status" value="1"/>
</dbReference>
<dbReference type="InterPro" id="IPR012505">
    <property type="entry name" value="YbbR"/>
</dbReference>
<accession>A0A7X2NQR6</accession>
<dbReference type="RefSeq" id="WP_154502418.1">
    <property type="nucleotide sequence ID" value="NZ_JAQXPC010000113.1"/>
</dbReference>
<feature type="transmembrane region" description="Helical" evidence="2">
    <location>
        <begin position="66"/>
        <end position="83"/>
    </location>
</feature>
<dbReference type="EMBL" id="VUMN01000002">
    <property type="protein sequence ID" value="MSS57601.1"/>
    <property type="molecule type" value="Genomic_DNA"/>
</dbReference>
<dbReference type="Proteomes" id="UP000461880">
    <property type="component" value="Unassembled WGS sequence"/>
</dbReference>
<keyword evidence="2" id="KW-0812">Transmembrane</keyword>
<evidence type="ECO:0000313" key="4">
    <source>
        <dbReference type="Proteomes" id="UP000461880"/>
    </source>
</evidence>
<keyword evidence="2" id="KW-0472">Membrane</keyword>
<dbReference type="PANTHER" id="PTHR37804:SF1">
    <property type="entry name" value="CDAA REGULATORY PROTEIN CDAR"/>
    <property type="match status" value="1"/>
</dbReference>
<dbReference type="Pfam" id="PF07949">
    <property type="entry name" value="YbbR"/>
    <property type="match status" value="3"/>
</dbReference>
<reference evidence="3 4" key="1">
    <citation type="submission" date="2019-08" db="EMBL/GenBank/DDBJ databases">
        <title>In-depth cultivation of the pig gut microbiome towards novel bacterial diversity and tailored functional studies.</title>
        <authorList>
            <person name="Wylensek D."/>
            <person name="Hitch T.C.A."/>
            <person name="Clavel T."/>
        </authorList>
    </citation>
    <scope>NUCLEOTIDE SEQUENCE [LARGE SCALE GENOMIC DNA]</scope>
    <source>
        <strain evidence="3 4">Oil+RF-744-GAM-WT-6</strain>
    </source>
</reference>
<dbReference type="Gene3D" id="2.170.120.40">
    <property type="entry name" value="YbbR-like domain"/>
    <property type="match status" value="2"/>
</dbReference>
<evidence type="ECO:0000256" key="2">
    <source>
        <dbReference type="SAM" id="Phobius"/>
    </source>
</evidence>
<keyword evidence="2" id="KW-1133">Transmembrane helix</keyword>
<dbReference type="InterPro" id="IPR053154">
    <property type="entry name" value="c-di-AMP_regulator"/>
</dbReference>
<organism evidence="3 4">
    <name type="scientific">Stecheria intestinalis</name>
    <dbReference type="NCBI Taxonomy" id="2606630"/>
    <lineage>
        <taxon>Bacteria</taxon>
        <taxon>Bacillati</taxon>
        <taxon>Bacillota</taxon>
        <taxon>Erysipelotrichia</taxon>
        <taxon>Erysipelotrichales</taxon>
        <taxon>Erysipelotrichaceae</taxon>
        <taxon>Stecheria</taxon>
    </lineage>
</organism>
<dbReference type="Gene3D" id="2.170.120.30">
    <property type="match status" value="2"/>
</dbReference>